<proteinExistence type="predicted"/>
<dbReference type="Proteomes" id="UP001326715">
    <property type="component" value="Chromosome"/>
</dbReference>
<sequence>MPKVKITNSTTLQSEILRLKRKSRALENELGDRVDYFKGNYGKMALNSVIPGSAKHSGWMGIAGKVAKVAWQSSSAKSFATNALMTALEFVGVRLGINLFDKFRKSRSKKKKAKMAATPPEED</sequence>
<dbReference type="Proteomes" id="UP000183788">
    <property type="component" value="Unassembled WGS sequence"/>
</dbReference>
<organism evidence="1 3">
    <name type="scientific">Chitinophaga sancti</name>
    <dbReference type="NCBI Taxonomy" id="1004"/>
    <lineage>
        <taxon>Bacteria</taxon>
        <taxon>Pseudomonadati</taxon>
        <taxon>Bacteroidota</taxon>
        <taxon>Chitinophagia</taxon>
        <taxon>Chitinophagales</taxon>
        <taxon>Chitinophagaceae</taxon>
        <taxon>Chitinophaga</taxon>
    </lineage>
</organism>
<protein>
    <submittedName>
        <fullName evidence="1">Uncharacterized protein</fullName>
    </submittedName>
</protein>
<dbReference type="OrthoDB" id="670903at2"/>
<dbReference type="EMBL" id="FPIZ01000039">
    <property type="protein sequence ID" value="SFW89194.1"/>
    <property type="molecule type" value="Genomic_DNA"/>
</dbReference>
<reference evidence="2 4" key="2">
    <citation type="submission" date="2023-11" db="EMBL/GenBank/DDBJ databases">
        <title>MicrobeMod: A computational toolkit for identifying prokaryotic methylation and restriction-modification with nanopore sequencing.</title>
        <authorList>
            <person name="Crits-Christoph A."/>
            <person name="Kang S.C."/>
            <person name="Lee H."/>
            <person name="Ostrov N."/>
        </authorList>
    </citation>
    <scope>NUCLEOTIDE SEQUENCE [LARGE SCALE GENOMIC DNA]</scope>
    <source>
        <strain evidence="2 4">ATCC 23090</strain>
    </source>
</reference>
<dbReference type="STRING" id="1004.SAMN05661012_06386"/>
<keyword evidence="4" id="KW-1185">Reference proteome</keyword>
<evidence type="ECO:0000313" key="2">
    <source>
        <dbReference type="EMBL" id="WQG87371.1"/>
    </source>
</evidence>
<dbReference type="EMBL" id="CP140154">
    <property type="protein sequence ID" value="WQG87371.1"/>
    <property type="molecule type" value="Genomic_DNA"/>
</dbReference>
<reference evidence="1 3" key="1">
    <citation type="submission" date="2016-11" db="EMBL/GenBank/DDBJ databases">
        <authorList>
            <person name="Jaros S."/>
            <person name="Januszkiewicz K."/>
            <person name="Wedrychowicz H."/>
        </authorList>
    </citation>
    <scope>NUCLEOTIDE SEQUENCE [LARGE SCALE GENOMIC DNA]</scope>
    <source>
        <strain evidence="1 3">DSM 784</strain>
    </source>
</reference>
<accession>A0A1K1SXZ2</accession>
<name>A0A1K1SXZ2_9BACT</name>
<gene>
    <name evidence="1" type="ORF">SAMN05661012_06386</name>
    <name evidence="2" type="ORF">SR876_20820</name>
</gene>
<evidence type="ECO:0000313" key="1">
    <source>
        <dbReference type="EMBL" id="SFW89194.1"/>
    </source>
</evidence>
<evidence type="ECO:0000313" key="3">
    <source>
        <dbReference type="Proteomes" id="UP000183788"/>
    </source>
</evidence>
<dbReference type="RefSeq" id="WP_072366233.1">
    <property type="nucleotide sequence ID" value="NZ_CBHWAX010000052.1"/>
</dbReference>
<dbReference type="AlphaFoldDB" id="A0A1K1SXZ2"/>
<evidence type="ECO:0000313" key="4">
    <source>
        <dbReference type="Proteomes" id="UP001326715"/>
    </source>
</evidence>